<evidence type="ECO:0000313" key="2">
    <source>
        <dbReference type="EMBL" id="KAJ8395446.1"/>
    </source>
</evidence>
<dbReference type="EMBL" id="JAINUG010000116">
    <property type="protein sequence ID" value="KAJ8395446.1"/>
    <property type="molecule type" value="Genomic_DNA"/>
</dbReference>
<accession>A0AAD7S3S2</accession>
<reference evidence="2" key="1">
    <citation type="journal article" date="2023" name="Science">
        <title>Genome structures resolve the early diversification of teleost fishes.</title>
        <authorList>
            <person name="Parey E."/>
            <person name="Louis A."/>
            <person name="Montfort J."/>
            <person name="Bouchez O."/>
            <person name="Roques C."/>
            <person name="Iampietro C."/>
            <person name="Lluch J."/>
            <person name="Castinel A."/>
            <person name="Donnadieu C."/>
            <person name="Desvignes T."/>
            <person name="Floi Bucao C."/>
            <person name="Jouanno E."/>
            <person name="Wen M."/>
            <person name="Mejri S."/>
            <person name="Dirks R."/>
            <person name="Jansen H."/>
            <person name="Henkel C."/>
            <person name="Chen W.J."/>
            <person name="Zahm M."/>
            <person name="Cabau C."/>
            <person name="Klopp C."/>
            <person name="Thompson A.W."/>
            <person name="Robinson-Rechavi M."/>
            <person name="Braasch I."/>
            <person name="Lecointre G."/>
            <person name="Bobe J."/>
            <person name="Postlethwait J.H."/>
            <person name="Berthelot C."/>
            <person name="Roest Crollius H."/>
            <person name="Guiguen Y."/>
        </authorList>
    </citation>
    <scope>NUCLEOTIDE SEQUENCE</scope>
    <source>
        <strain evidence="2">NC1722</strain>
    </source>
</reference>
<proteinExistence type="predicted"/>
<organism evidence="2 3">
    <name type="scientific">Aldrovandia affinis</name>
    <dbReference type="NCBI Taxonomy" id="143900"/>
    <lineage>
        <taxon>Eukaryota</taxon>
        <taxon>Metazoa</taxon>
        <taxon>Chordata</taxon>
        <taxon>Craniata</taxon>
        <taxon>Vertebrata</taxon>
        <taxon>Euteleostomi</taxon>
        <taxon>Actinopterygii</taxon>
        <taxon>Neopterygii</taxon>
        <taxon>Teleostei</taxon>
        <taxon>Notacanthiformes</taxon>
        <taxon>Halosauridae</taxon>
        <taxon>Aldrovandia</taxon>
    </lineage>
</organism>
<evidence type="ECO:0000256" key="1">
    <source>
        <dbReference type="SAM" id="MobiDB-lite"/>
    </source>
</evidence>
<name>A0AAD7S3S2_9TELE</name>
<gene>
    <name evidence="2" type="ORF">AAFF_G00031800</name>
</gene>
<comment type="caution">
    <text evidence="2">The sequence shown here is derived from an EMBL/GenBank/DDBJ whole genome shotgun (WGS) entry which is preliminary data.</text>
</comment>
<dbReference type="Proteomes" id="UP001221898">
    <property type="component" value="Unassembled WGS sequence"/>
</dbReference>
<evidence type="ECO:0000313" key="3">
    <source>
        <dbReference type="Proteomes" id="UP001221898"/>
    </source>
</evidence>
<keyword evidence="3" id="KW-1185">Reference proteome</keyword>
<sequence length="163" mass="17122">MVKTRSQDVRIEHLFSQRSYPAGPQCTAGPSGCGRRPRGGHTAALPPAASGVGELAQAPPWPGGGVPLLHPAGAPGPPGEPGCAHGQLRHPVQAARPAARGPPPLEGGGSFEVQTLGLDPDMPVSPNVIKRRRGGLIEQRDIVRAHQAHKIQSTPQARRKEWE</sequence>
<dbReference type="AlphaFoldDB" id="A0AAD7S3S2"/>
<feature type="region of interest" description="Disordered" evidence="1">
    <location>
        <begin position="20"/>
        <end position="127"/>
    </location>
</feature>
<protein>
    <submittedName>
        <fullName evidence="2">Uncharacterized protein</fullName>
    </submittedName>
</protein>